<evidence type="ECO:0000313" key="4">
    <source>
        <dbReference type="EMBL" id="KAK7952251.1"/>
    </source>
</evidence>
<dbReference type="InterPro" id="IPR029063">
    <property type="entry name" value="SAM-dependent_MTases_sf"/>
</dbReference>
<dbReference type="Gene3D" id="3.40.50.150">
    <property type="entry name" value="Vaccinia Virus protein VP39"/>
    <property type="match status" value="1"/>
</dbReference>
<organism evidence="4 5">
    <name type="scientific">Apiospora aurea</name>
    <dbReference type="NCBI Taxonomy" id="335848"/>
    <lineage>
        <taxon>Eukaryota</taxon>
        <taxon>Fungi</taxon>
        <taxon>Dikarya</taxon>
        <taxon>Ascomycota</taxon>
        <taxon>Pezizomycotina</taxon>
        <taxon>Sordariomycetes</taxon>
        <taxon>Xylariomycetidae</taxon>
        <taxon>Amphisphaeriales</taxon>
        <taxon>Apiosporaceae</taxon>
        <taxon>Apiospora</taxon>
    </lineage>
</organism>
<dbReference type="CDD" id="cd02440">
    <property type="entry name" value="AdoMet_MTases"/>
    <property type="match status" value="1"/>
</dbReference>
<reference evidence="4 5" key="1">
    <citation type="submission" date="2023-01" db="EMBL/GenBank/DDBJ databases">
        <title>Analysis of 21 Apiospora genomes using comparative genomics revels a genus with tremendous synthesis potential of carbohydrate active enzymes and secondary metabolites.</title>
        <authorList>
            <person name="Sorensen T."/>
        </authorList>
    </citation>
    <scope>NUCLEOTIDE SEQUENCE [LARGE SCALE GENOMIC DNA]</scope>
    <source>
        <strain evidence="4 5">CBS 24483</strain>
    </source>
</reference>
<dbReference type="SUPFAM" id="SSF53335">
    <property type="entry name" value="S-adenosyl-L-methionine-dependent methyltransferases"/>
    <property type="match status" value="1"/>
</dbReference>
<evidence type="ECO:0000259" key="3">
    <source>
        <dbReference type="Pfam" id="PF13649"/>
    </source>
</evidence>
<name>A0ABR1QE45_9PEZI</name>
<comment type="caution">
    <text evidence="4">The sequence shown here is derived from an EMBL/GenBank/DDBJ whole genome shotgun (WGS) entry which is preliminary data.</text>
</comment>
<dbReference type="InterPro" id="IPR041698">
    <property type="entry name" value="Methyltransf_25"/>
</dbReference>
<proteinExistence type="predicted"/>
<dbReference type="RefSeq" id="XP_066700313.1">
    <property type="nucleotide sequence ID" value="XM_066844201.1"/>
</dbReference>
<accession>A0ABR1QE45</accession>
<evidence type="ECO:0000256" key="1">
    <source>
        <dbReference type="ARBA" id="ARBA00022603"/>
    </source>
</evidence>
<keyword evidence="5" id="KW-1185">Reference proteome</keyword>
<dbReference type="Pfam" id="PF13649">
    <property type="entry name" value="Methyltransf_25"/>
    <property type="match status" value="1"/>
</dbReference>
<keyword evidence="1" id="KW-0489">Methyltransferase</keyword>
<dbReference type="PANTHER" id="PTHR43861">
    <property type="entry name" value="TRANS-ACONITATE 2-METHYLTRANSFERASE-RELATED"/>
    <property type="match status" value="1"/>
</dbReference>
<protein>
    <recommendedName>
        <fullName evidence="3">Methyltransferase domain-containing protein</fullName>
    </recommendedName>
</protein>
<feature type="domain" description="Methyltransferase" evidence="3">
    <location>
        <begin position="50"/>
        <end position="151"/>
    </location>
</feature>
<sequence length="283" mass="30728">MANTEGSAPAHYDSFATSYDEIWRVPGIRPLLPLLTSTLESVGPHKDIAVLDLACGTGIGLRIMHALGARRFVGVDISTQMLEVAKSNTPPGTELYAADCARPLAETVPALKDEQGHFDVVLGMWLLNYAPSAAELAGMWANVAAYLKPGGRFVGTMENHEAVTAPRLQSGKYGVTETELNPLPGGHAEDGFQVHLRFRTEPVVEFDAFRMRKDVFEREAAKAGMINLQYKRPGLDEVKKMVAEGIGGPEAADEAWWAELLDEAPNLVVMAKKQGVSQAWLSN</sequence>
<gene>
    <name evidence="4" type="ORF">PG986_007979</name>
</gene>
<evidence type="ECO:0000313" key="5">
    <source>
        <dbReference type="Proteomes" id="UP001391051"/>
    </source>
</evidence>
<dbReference type="Proteomes" id="UP001391051">
    <property type="component" value="Unassembled WGS sequence"/>
</dbReference>
<evidence type="ECO:0000256" key="2">
    <source>
        <dbReference type="ARBA" id="ARBA00022679"/>
    </source>
</evidence>
<dbReference type="PANTHER" id="PTHR43861:SF1">
    <property type="entry name" value="TRANS-ACONITATE 2-METHYLTRANSFERASE"/>
    <property type="match status" value="1"/>
</dbReference>
<dbReference type="GeneID" id="92077263"/>
<dbReference type="EMBL" id="JAQQWE010000005">
    <property type="protein sequence ID" value="KAK7952251.1"/>
    <property type="molecule type" value="Genomic_DNA"/>
</dbReference>
<keyword evidence="2" id="KW-0808">Transferase</keyword>